<accession>A0A9N9LKI0</accession>
<comment type="caution">
    <text evidence="2">The sequence shown here is derived from an EMBL/GenBank/DDBJ whole genome shotgun (WGS) entry which is preliminary data.</text>
</comment>
<evidence type="ECO:0000313" key="2">
    <source>
        <dbReference type="EMBL" id="CAG8975408.1"/>
    </source>
</evidence>
<evidence type="ECO:0000313" key="3">
    <source>
        <dbReference type="Proteomes" id="UP000701801"/>
    </source>
</evidence>
<keyword evidence="3" id="KW-1185">Reference proteome</keyword>
<dbReference type="AlphaFoldDB" id="A0A9N9LKI0"/>
<gene>
    <name evidence="2" type="ORF">HYALB_00012337</name>
</gene>
<organism evidence="2 3">
    <name type="scientific">Hymenoscyphus albidus</name>
    <dbReference type="NCBI Taxonomy" id="595503"/>
    <lineage>
        <taxon>Eukaryota</taxon>
        <taxon>Fungi</taxon>
        <taxon>Dikarya</taxon>
        <taxon>Ascomycota</taxon>
        <taxon>Pezizomycotina</taxon>
        <taxon>Leotiomycetes</taxon>
        <taxon>Helotiales</taxon>
        <taxon>Helotiaceae</taxon>
        <taxon>Hymenoscyphus</taxon>
    </lineage>
</organism>
<proteinExistence type="predicted"/>
<dbReference type="OrthoDB" id="10425142at2759"/>
<reference evidence="2" key="1">
    <citation type="submission" date="2021-07" db="EMBL/GenBank/DDBJ databases">
        <authorList>
            <person name="Durling M."/>
        </authorList>
    </citation>
    <scope>NUCLEOTIDE SEQUENCE</scope>
</reference>
<sequence>MPSSRKVCFSEHKLQSPEKKTVDITTLPSSENKPVFLDLDPDGICESPTELQPGERIEGRFLTVKSTNEREMSAGEGPENIAAIETPDIKLVTLQPPGPVSAGYSIKPKSRERNEGCKSMVRQLRNIGKENDNDPAMNVGNEKTSRGIDDTEVGKGRKESE</sequence>
<protein>
    <submittedName>
        <fullName evidence="2">Uncharacterized protein</fullName>
    </submittedName>
</protein>
<feature type="compositionally biased region" description="Basic and acidic residues" evidence="1">
    <location>
        <begin position="143"/>
        <end position="161"/>
    </location>
</feature>
<dbReference type="Proteomes" id="UP000701801">
    <property type="component" value="Unassembled WGS sequence"/>
</dbReference>
<name>A0A9N9LKI0_9HELO</name>
<evidence type="ECO:0000256" key="1">
    <source>
        <dbReference type="SAM" id="MobiDB-lite"/>
    </source>
</evidence>
<dbReference type="EMBL" id="CAJVRM010000136">
    <property type="protein sequence ID" value="CAG8975408.1"/>
    <property type="molecule type" value="Genomic_DNA"/>
</dbReference>
<feature type="region of interest" description="Disordered" evidence="1">
    <location>
        <begin position="94"/>
        <end position="161"/>
    </location>
</feature>